<sequence>MIRQHIDNILAQVPSGRLMSVDLLRGLAIAAMVLVNNPGNWSYVYGPMAHAEWDGWTPTDVIFPLFLFVVGVSMVLSSGRSGEFPAVGRTQWGRAAKLFALGLFLAVFFYNFRDTSYSWFADRIEGIRWLGVLQRIALVYIMACYLVRWLSVKGLVVAAVLCSLGSWLLMLLVPYQNAAGETFQGQLLFGNHFAAWLDQWLLGSEHLYYRSAEPFAFDPEGVLTTLHAVSTCLIGVLAGLAWKYSGVDAASQRRLCRNWLLAGALMLLAGQLLHPLVPINKALWSPSFVLVTAGVSSMLLAGLYYLVDIRERRRALAPLLVFGVNAIALFMLAGVVGRLLIMIPVGESSLKGWLYQNAYQPVFGNYAGSLVFAISSLMVFYWVMWQMYRRRIFWKV</sequence>
<dbReference type="PANTHER" id="PTHR31061">
    <property type="entry name" value="LD22376P"/>
    <property type="match status" value="1"/>
</dbReference>
<evidence type="ECO:0000313" key="4">
    <source>
        <dbReference type="Proteomes" id="UP001302477"/>
    </source>
</evidence>
<feature type="transmembrane region" description="Helical" evidence="1">
    <location>
        <begin position="61"/>
        <end position="80"/>
    </location>
</feature>
<keyword evidence="4" id="KW-1185">Reference proteome</keyword>
<proteinExistence type="predicted"/>
<feature type="transmembrane region" description="Helical" evidence="1">
    <location>
        <begin position="363"/>
        <end position="385"/>
    </location>
</feature>
<dbReference type="KEGG" id="mpaf:R5R33_16160"/>
<feature type="transmembrane region" description="Helical" evidence="1">
    <location>
        <begin position="256"/>
        <end position="277"/>
    </location>
</feature>
<feature type="transmembrane region" description="Helical" evidence="1">
    <location>
        <begin position="92"/>
        <end position="112"/>
    </location>
</feature>
<feature type="transmembrane region" description="Helical" evidence="1">
    <location>
        <begin position="222"/>
        <end position="244"/>
    </location>
</feature>
<reference evidence="3 4" key="1">
    <citation type="submission" date="2023-10" db="EMBL/GenBank/DDBJ databases">
        <title>Description of Microbulbifer bruguierae sp. nov., isolated from the sediments of mangrove plant Bruguiera sexangula and comparative genomic analyses of the genus Microbulbifer.</title>
        <authorList>
            <person name="Long M."/>
        </authorList>
    </citation>
    <scope>NUCLEOTIDE SEQUENCE [LARGE SCALE GENOMIC DNA]</scope>
    <source>
        <strain evidence="3 4">SPO729</strain>
    </source>
</reference>
<keyword evidence="1" id="KW-1133">Transmembrane helix</keyword>
<feature type="transmembrane region" description="Helical" evidence="1">
    <location>
        <begin position="21"/>
        <end position="41"/>
    </location>
</feature>
<dbReference type="EMBL" id="CP137555">
    <property type="protein sequence ID" value="WOX05259.1"/>
    <property type="molecule type" value="Genomic_DNA"/>
</dbReference>
<accession>A0AAU0MXN0</accession>
<feature type="transmembrane region" description="Helical" evidence="1">
    <location>
        <begin position="283"/>
        <end position="307"/>
    </location>
</feature>
<organism evidence="3 4">
    <name type="scientific">Microbulbifer pacificus</name>
    <dbReference type="NCBI Taxonomy" id="407164"/>
    <lineage>
        <taxon>Bacteria</taxon>
        <taxon>Pseudomonadati</taxon>
        <taxon>Pseudomonadota</taxon>
        <taxon>Gammaproteobacteria</taxon>
        <taxon>Cellvibrionales</taxon>
        <taxon>Microbulbiferaceae</taxon>
        <taxon>Microbulbifer</taxon>
    </lineage>
</organism>
<keyword evidence="1" id="KW-0472">Membrane</keyword>
<evidence type="ECO:0000256" key="1">
    <source>
        <dbReference type="SAM" id="Phobius"/>
    </source>
</evidence>
<feature type="domain" description="Heparan-alpha-glucosaminide N-acetyltransferase catalytic" evidence="2">
    <location>
        <begin position="17"/>
        <end position="168"/>
    </location>
</feature>
<evidence type="ECO:0000259" key="2">
    <source>
        <dbReference type="Pfam" id="PF07786"/>
    </source>
</evidence>
<dbReference type="RefSeq" id="WP_318953733.1">
    <property type="nucleotide sequence ID" value="NZ_CP137555.1"/>
</dbReference>
<feature type="transmembrane region" description="Helical" evidence="1">
    <location>
        <begin position="127"/>
        <end position="147"/>
    </location>
</feature>
<gene>
    <name evidence="3" type="ORF">R5R33_16160</name>
</gene>
<feature type="transmembrane region" description="Helical" evidence="1">
    <location>
        <begin position="154"/>
        <end position="175"/>
    </location>
</feature>
<feature type="transmembrane region" description="Helical" evidence="1">
    <location>
        <begin position="319"/>
        <end position="343"/>
    </location>
</feature>
<name>A0AAU0MXN0_9GAMM</name>
<protein>
    <submittedName>
        <fullName evidence="3">Heparan-alpha-glucosaminide N-acetyltransferase domain-containing protein</fullName>
    </submittedName>
</protein>
<dbReference type="Pfam" id="PF07786">
    <property type="entry name" value="HGSNAT_cat"/>
    <property type="match status" value="1"/>
</dbReference>
<keyword evidence="1" id="KW-0812">Transmembrane</keyword>
<dbReference type="InterPro" id="IPR012429">
    <property type="entry name" value="HGSNAT_cat"/>
</dbReference>
<dbReference type="AlphaFoldDB" id="A0AAU0MXN0"/>
<dbReference type="Proteomes" id="UP001302477">
    <property type="component" value="Chromosome"/>
</dbReference>
<dbReference type="PANTHER" id="PTHR31061:SF24">
    <property type="entry name" value="LD22376P"/>
    <property type="match status" value="1"/>
</dbReference>
<evidence type="ECO:0000313" key="3">
    <source>
        <dbReference type="EMBL" id="WOX05259.1"/>
    </source>
</evidence>